<evidence type="ECO:0000313" key="3">
    <source>
        <dbReference type="EMBL" id="GGO96245.1"/>
    </source>
</evidence>
<dbReference type="Proteomes" id="UP000641932">
    <property type="component" value="Unassembled WGS sequence"/>
</dbReference>
<dbReference type="InterPro" id="IPR036890">
    <property type="entry name" value="HATPase_C_sf"/>
</dbReference>
<sequence>MITDLARRCELNFEAAPPRFGQVRRIVQAQLRYWHLDPLIDPALLGITELLANVHKHAQPDKRCTVEMVHMAGCLTVSVHDGDPRLPQAIASPTLATYGRGIAIVAAVSREWGAWPQDTGGKTVWFTLTEDDPVISLN</sequence>
<reference evidence="3" key="1">
    <citation type="journal article" date="2014" name="Int. J. Syst. Evol. Microbiol.">
        <title>Complete genome sequence of Corynebacterium casei LMG S-19264T (=DSM 44701T), isolated from a smear-ripened cheese.</title>
        <authorList>
            <consortium name="US DOE Joint Genome Institute (JGI-PGF)"/>
            <person name="Walter F."/>
            <person name="Albersmeier A."/>
            <person name="Kalinowski J."/>
            <person name="Ruckert C."/>
        </authorList>
    </citation>
    <scope>NUCLEOTIDE SEQUENCE</scope>
    <source>
        <strain evidence="3">CGMCC 4.7201</strain>
    </source>
</reference>
<comment type="caution">
    <text evidence="3">The sequence shown here is derived from an EMBL/GenBank/DDBJ whole genome shotgun (WGS) entry which is preliminary data.</text>
</comment>
<organism evidence="3 4">
    <name type="scientific">Wenjunlia tyrosinilytica</name>
    <dbReference type="NCBI Taxonomy" id="1544741"/>
    <lineage>
        <taxon>Bacteria</taxon>
        <taxon>Bacillati</taxon>
        <taxon>Actinomycetota</taxon>
        <taxon>Actinomycetes</taxon>
        <taxon>Kitasatosporales</taxon>
        <taxon>Streptomycetaceae</taxon>
        <taxon>Wenjunlia</taxon>
    </lineage>
</organism>
<name>A0A917ZW59_9ACTN</name>
<dbReference type="AlphaFoldDB" id="A0A917ZW59"/>
<protein>
    <recommendedName>
        <fullName evidence="2">Histidine kinase/HSP90-like ATPase domain-containing protein</fullName>
    </recommendedName>
</protein>
<accession>A0A917ZW59</accession>
<dbReference type="InterPro" id="IPR003594">
    <property type="entry name" value="HATPase_dom"/>
</dbReference>
<proteinExistence type="predicted"/>
<gene>
    <name evidence="3" type="ORF">GCM10012280_55300</name>
</gene>
<reference evidence="3" key="2">
    <citation type="submission" date="2020-09" db="EMBL/GenBank/DDBJ databases">
        <authorList>
            <person name="Sun Q."/>
            <person name="Zhou Y."/>
        </authorList>
    </citation>
    <scope>NUCLEOTIDE SEQUENCE</scope>
    <source>
        <strain evidence="3">CGMCC 4.7201</strain>
    </source>
</reference>
<dbReference type="GO" id="GO:0004674">
    <property type="term" value="F:protein serine/threonine kinase activity"/>
    <property type="evidence" value="ECO:0007669"/>
    <property type="project" value="UniProtKB-KW"/>
</dbReference>
<dbReference type="Gene3D" id="3.30.565.10">
    <property type="entry name" value="Histidine kinase-like ATPase, C-terminal domain"/>
    <property type="match status" value="1"/>
</dbReference>
<dbReference type="Pfam" id="PF13581">
    <property type="entry name" value="HATPase_c_2"/>
    <property type="match status" value="1"/>
</dbReference>
<dbReference type="InterPro" id="IPR050267">
    <property type="entry name" value="Anti-sigma-factor_SerPK"/>
</dbReference>
<dbReference type="EMBL" id="BMMS01000028">
    <property type="protein sequence ID" value="GGO96245.1"/>
    <property type="molecule type" value="Genomic_DNA"/>
</dbReference>
<keyword evidence="1" id="KW-0418">Kinase</keyword>
<evidence type="ECO:0000313" key="4">
    <source>
        <dbReference type="Proteomes" id="UP000641932"/>
    </source>
</evidence>
<keyword evidence="4" id="KW-1185">Reference proteome</keyword>
<keyword evidence="1" id="KW-0808">Transferase</keyword>
<dbReference type="SUPFAM" id="SSF55874">
    <property type="entry name" value="ATPase domain of HSP90 chaperone/DNA topoisomerase II/histidine kinase"/>
    <property type="match status" value="1"/>
</dbReference>
<feature type="domain" description="Histidine kinase/HSP90-like ATPase" evidence="2">
    <location>
        <begin position="13"/>
        <end position="127"/>
    </location>
</feature>
<dbReference type="PANTHER" id="PTHR35526">
    <property type="entry name" value="ANTI-SIGMA-F FACTOR RSBW-RELATED"/>
    <property type="match status" value="1"/>
</dbReference>
<evidence type="ECO:0000259" key="2">
    <source>
        <dbReference type="Pfam" id="PF13581"/>
    </source>
</evidence>
<dbReference type="CDD" id="cd16936">
    <property type="entry name" value="HATPase_RsbW-like"/>
    <property type="match status" value="1"/>
</dbReference>
<evidence type="ECO:0000256" key="1">
    <source>
        <dbReference type="ARBA" id="ARBA00022527"/>
    </source>
</evidence>
<keyword evidence="1" id="KW-0723">Serine/threonine-protein kinase</keyword>
<dbReference type="PANTHER" id="PTHR35526:SF3">
    <property type="entry name" value="ANTI-SIGMA-F FACTOR RSBW"/>
    <property type="match status" value="1"/>
</dbReference>